<reference evidence="4" key="1">
    <citation type="journal article" date="2023" name="Commun. Biol.">
        <title>Genome analysis of Parmales, the sister group of diatoms, reveals the evolutionary specialization of diatoms from phago-mixotrophs to photoautotrophs.</title>
        <authorList>
            <person name="Ban H."/>
            <person name="Sato S."/>
            <person name="Yoshikawa S."/>
            <person name="Yamada K."/>
            <person name="Nakamura Y."/>
            <person name="Ichinomiya M."/>
            <person name="Sato N."/>
            <person name="Blanc-Mathieu R."/>
            <person name="Endo H."/>
            <person name="Kuwata A."/>
            <person name="Ogata H."/>
        </authorList>
    </citation>
    <scope>NUCLEOTIDE SEQUENCE [LARGE SCALE GENOMIC DNA]</scope>
    <source>
        <strain evidence="4">NIES 3700</strain>
    </source>
</reference>
<feature type="compositionally biased region" description="Gly residues" evidence="2">
    <location>
        <begin position="3655"/>
        <end position="3668"/>
    </location>
</feature>
<dbReference type="SUPFAM" id="SSF55781">
    <property type="entry name" value="GAF domain-like"/>
    <property type="match status" value="1"/>
</dbReference>
<feature type="region of interest" description="Disordered" evidence="2">
    <location>
        <begin position="1"/>
        <end position="190"/>
    </location>
</feature>
<dbReference type="OrthoDB" id="199533at2759"/>
<dbReference type="EMBL" id="BRXW01000276">
    <property type="protein sequence ID" value="GMI17089.1"/>
    <property type="molecule type" value="Genomic_DNA"/>
</dbReference>
<feature type="region of interest" description="Disordered" evidence="2">
    <location>
        <begin position="221"/>
        <end position="250"/>
    </location>
</feature>
<feature type="coiled-coil region" evidence="1">
    <location>
        <begin position="3426"/>
        <end position="3467"/>
    </location>
</feature>
<accession>A0A9W7KZI0</accession>
<feature type="compositionally biased region" description="Gly residues" evidence="2">
    <location>
        <begin position="3535"/>
        <end position="3564"/>
    </location>
</feature>
<dbReference type="PANTHER" id="PTHR23159:SF31">
    <property type="entry name" value="CENTROSOME-ASSOCIATED PROTEIN CEP250 ISOFORM X1"/>
    <property type="match status" value="1"/>
</dbReference>
<evidence type="ECO:0000256" key="2">
    <source>
        <dbReference type="SAM" id="MobiDB-lite"/>
    </source>
</evidence>
<organism evidence="3 4">
    <name type="scientific">Triparma laevis f. longispina</name>
    <dbReference type="NCBI Taxonomy" id="1714387"/>
    <lineage>
        <taxon>Eukaryota</taxon>
        <taxon>Sar</taxon>
        <taxon>Stramenopiles</taxon>
        <taxon>Ochrophyta</taxon>
        <taxon>Bolidophyceae</taxon>
        <taxon>Parmales</taxon>
        <taxon>Triparmaceae</taxon>
        <taxon>Triparma</taxon>
    </lineage>
</organism>
<keyword evidence="4" id="KW-1185">Reference proteome</keyword>
<feature type="compositionally biased region" description="Pro residues" evidence="2">
    <location>
        <begin position="23"/>
        <end position="37"/>
    </location>
</feature>
<sequence length="3685" mass="397819">MNSARARETEKYEEALRRMATFTPPPQIRNTNSPPPSTLSQERRRRVYGEDQEEDPSQRTPPMTPSPTPNHNRNNNRNNDGAHSDSENSTSPPQTQASPRQAHSLSPSKARPSPQFRPPPRSLSPVPHLTTHQQLRPSVSPIPPPMKLDANPYPQKPSTDFTPFPISHRRPRKSKISSFPVDGDDESEEEIDNNFLSLSMLSDEEARISPQTTNYVGAFAKPHRPRHRHIPSPNPATSPPTSPTPPKPSSLAFTNINFGSQKDLAAIVKVQRKELQALLEFDGERGRQVKQLQSDAQRRLSKLRLQNKQLKQEALKAKEERVESLKSLESRSDRQLSKAEAIARFYASLRSMPLGHGSRNFIIKTTSETLPTMIGADRVSLYIVDPPIRLQTNVDLNGTYTDEAPDVNTRIWTVQNGAMGERDMITAPILQGGIVGESAVSGEIMDIEAGEKVDLARTRGLRDTLRETEHNQTNPNLDISLNQSFMNQTLNTSVESTTQFTSGMLCVPIISPSGPMVLGVLQAMGPRRGGEVVRRFGEDGRVAVEGVAREVGVILENLTGKEEVERVNAVSSILEHLWPTSSLNNNKNNNQSEFSPPSLGAMDSLSSDVAALCETFYEDYSAVECKLFTLPEAQKKKQGALLKSGHYEITSLPPALLPIIQQAVALSQTTSSPPETLTLSLPDAHYDVAPIPLHGGVIIVRYEAPGTEDGRNRLMYLAGLLPNRIKAATNQDFAERQQRLTQAITSHPSSPTLLIIDNQNTYLLPSPKPNYVFPYVSDDDHTPIPVNNKYLFQHPGVITDSHDISQLFRTYLPAVQGKNKVCSNVSVVPLGVGGFLISPDFSFELTLNGDLSTTAVRAVADITSGLATAAETLQEPLVKAQLLQTLEEKQIISEKTLKLGQAVTKIVDFGTNQLTKQVAFQNFQITSLKSQIAEQNYQIEEQKTALQQMSQVNAANEHLKWQLASQSRVYALIDKLNSGMAAEKVVEEFQACLHAMFEPSFVALVPKSQAAGGGEFSSVPSLTSKAFNHFAESEEEIPEALAFLNVTPQDGYNSVVDGAGFDSFLFAKLRVSEDGLIVRIGGRADSFSTDFEKTLLTNLCEASASAVSKFQESSKQIKALQNLTTYVEDFQNCVSEEKEPQPYTALHTQNQPFDNIQKSLETLTSTSASIISALYSTQGIAKALSSKLTKIEAAEEKKRQTNLMVSSASAACSKCLASVGDAGAASVLSKSSSSSSSSAPRHAFDTTSGGANNLIAMLNQDADVLRTLGAARDSVQLFITCKNWGGKDHDIVLKPQNTHPVFSWAVEGQYGLPWGESLSKVGPTELTAELQGHLVGANMQTLISSSHPFMGIKDPVNDSYTGVLVWKERDSEEENDDRVDFETLSDAKDLLTKTLAACIRRVFEHRRANVTEALAVQGERFKSTLRKTEDQLQLISKEKEKVESEAKKELERHGKIKQELEGTKRRISQVEDGKAELSKMKLKLAGEAQQLAERNAKLEAERSGLEEQIEENINISTNLRSILSTKEQALEAMDRALEGVGKIVTQSTSLQRVISGLKDGLKSVLPNLTLHIALLKEPATSNTVFNLDQNSYIGDNLTEEMALGAQTFVGDEDPDAEYESSRVWKISSLQQPDLLLGVLEIDGVVGEDTQPILHRFLSAAGSSILRIHTDGDIDEMKHRAVIGQRTESMFASLLEEWESSITQDPYDSVMFELERHDVLHVTVGIVERVVKKLMAREDTDVKLLLSGGETMTGAPAMTSIKGDVVALTDDNISLMECVESGQAVKDVHGKLYVPIRFRLTPVEIQSRGDKQKRNCYKIGGVVVLDRFGKEFDCVESELAEKLCNLMEPSLSSARDSSEAKRTLNAAVGAIATLRTSADSSQVNEGRVMRSVRYLHSSLGSLGTVATKCLEGGVVQDEGTVFELASALAASVISDCQTARLIKMEVEGGEGFFALGAEITEGKENWVKVEEGCSEWLALMESDGWRDDKGYTVSGSVYDKSVLANLGFEEEGEKKGECLSVRVCQGDAVLTAVKRNGTEGFTDDEVAVFEVLSAFIGCLYKWGDELRWADGEGGEEKNYMGAYDVDDSGSGSSSSSSSSSMSGSSSGSNSGSSSSESSQSLTESTSDKPSEEIVVVQEEQEEQEEDEEDKEKVGEGGDETPTPELKLEEAMAKSPTATKEPERVRRHSPVVPSTEVHHHMSHAPAGQAHGQDGRRASLHLKAKTTPPKESRKLSLHPSTHLSIPQRRASFKGALPSAALVDGGVVSDKFLEGVVESAALFSNGIAQQANKNDMPFIIGAVNSAISALMRDGLKSPPNTVQGGDFVGESKTSDTSTFEHGGVVINSQKSFQHKATTTSAIIYSITNSIRTAICTTTFVTTGGKKEESVLKNSITFVALLTIAAFRVGISSDQASEGEKNLKNELDTATASILATAERSKAAQVLRSIKVNATGHDHENLSGIQPSALVSIHASIQRAADQLLPVKAEPLKLRSSWVHGAHIFYNSGDRVVSVEDGAVKEADWGDDDISELVFRKFLEGKLAEHRCIGDDITLVGMGKCAMIVVSGVKDVEGVVEFAEHAGVVLGSALSVSLEQAREKEGRVERGGERLRPLVSRIKANSIKGAFDSWRHGVPRVTEVRWRVSGGSRGGGGYDFFAGIVREAFAEDDFGRNVERRALAALKNVGKSEGVAGVKLYRVSGETVSDFQAGVMERGRELLAACKKVHGSLDDSPYRLCMLFEGAVYLVVSSARGVAGFLRLQGGKGGGERKARGGSGNSSSFKYVLDRSVAQGICSAVACAIEVYSNKNGDIAKAVKKDAGEKVEMRDVVGGFCSCVEVASSATKSMVVAGVSVEGGYFSKCFEEALDGTLAPLIGWTGLSILEGELRATGHTGGPSVSEDDMNIVDMLVRVLLGLPVDKVCEMNEKSLSEVADTQRKFQELKRFSTEVEQKEVVLETTVEEGRRVSNLGKRLQSLKVEGEGGVGLGGGEEATRVRLALEVAAAVKEEFEGVYKVVWGGSSGGGGAVIYVEGSEKGSVVGKKTEVAAEIANVVAFKIWEFKKITDLERKVGELTQGVKIFKAVVGSGVDNLLGALRELYGPGVVKLDGGGVGGKKVLSWPMRREGLQEEEEEEEEEGYVGSLGKFVFPSDSPDELAAKQIDDAVTNGMRHSRKLRRLLITLANTDLSRGGFEDAVIQIVRGATGASVHWFDGPRVWGRDQYGRKEVVQVKDDWLEVLGGGGAEAGETVGYVGGDCNREEVALVVGLAWKLCKGAGDRGRAGGRTEGSSGVVEALLKSGAVGGEEIMETLVKVVCEKVMEVYTSRAVTVVLEEQEEEGRGVFLVYKSDGGGIGRVNGFDGFVGDVAECYRGGKEVDGGESFCEPIRGVSGRCVGVVRVKKVVAGELKEVFRVCAEVGVSYGVLIKWISAEGRRGELDDKVVILEEELKVARSERRGLMKKAETEEQRSGELEERFNRVNVKFNSVKKSLHRMEFEKDILKKENETMEKFVGTGGGMGIRSGFMMGGGSAIGASLGDSAGSRTSGGRGGRGILKKGSGGGVRFETSGGSGGVGRERIDEEEDEGGGLDTSFGTLGSLGTLGTFETNISVMSPPRNSGGSRFGDSRGSRGSLGPNSSQKVIDEMRADNVLLSRALKQFLETSGEEGGVGNGGGGDGGLFLDDLEEEGGGGKGGS</sequence>
<feature type="coiled-coil region" evidence="1">
    <location>
        <begin position="1425"/>
        <end position="1515"/>
    </location>
</feature>
<feature type="compositionally biased region" description="Low complexity" evidence="2">
    <location>
        <begin position="2087"/>
        <end position="2119"/>
    </location>
</feature>
<feature type="compositionally biased region" description="Acidic residues" evidence="2">
    <location>
        <begin position="2137"/>
        <end position="2148"/>
    </location>
</feature>
<feature type="region of interest" description="Disordered" evidence="2">
    <location>
        <begin position="3528"/>
        <end position="3585"/>
    </location>
</feature>
<evidence type="ECO:0000256" key="1">
    <source>
        <dbReference type="SAM" id="Coils"/>
    </source>
</evidence>
<comment type="caution">
    <text evidence="3">The sequence shown here is derived from an EMBL/GenBank/DDBJ whole genome shotgun (WGS) entry which is preliminary data.</text>
</comment>
<feature type="compositionally biased region" description="Basic residues" evidence="2">
    <location>
        <begin position="221"/>
        <end position="230"/>
    </location>
</feature>
<feature type="region of interest" description="Disordered" evidence="2">
    <location>
        <begin position="3653"/>
        <end position="3685"/>
    </location>
</feature>
<evidence type="ECO:0000313" key="3">
    <source>
        <dbReference type="EMBL" id="GMI17089.1"/>
    </source>
</evidence>
<dbReference type="InterPro" id="IPR029016">
    <property type="entry name" value="GAF-like_dom_sf"/>
</dbReference>
<feature type="compositionally biased region" description="Pro residues" evidence="2">
    <location>
        <begin position="232"/>
        <end position="248"/>
    </location>
</feature>
<protein>
    <submittedName>
        <fullName evidence="3">Uncharacterized protein</fullName>
    </submittedName>
</protein>
<gene>
    <name evidence="3" type="ORF">TrLO_g13494</name>
</gene>
<name>A0A9W7KZI0_9STRA</name>
<evidence type="ECO:0000313" key="4">
    <source>
        <dbReference type="Proteomes" id="UP001165122"/>
    </source>
</evidence>
<feature type="compositionally biased region" description="Basic and acidic residues" evidence="2">
    <location>
        <begin position="1"/>
        <end position="17"/>
    </location>
</feature>
<dbReference type="Proteomes" id="UP001165122">
    <property type="component" value="Unassembled WGS sequence"/>
</dbReference>
<feature type="compositionally biased region" description="Low complexity" evidence="2">
    <location>
        <begin position="70"/>
        <end position="79"/>
    </location>
</feature>
<dbReference type="Gene3D" id="3.30.450.40">
    <property type="match status" value="1"/>
</dbReference>
<feature type="coiled-coil region" evidence="1">
    <location>
        <begin position="293"/>
        <end position="328"/>
    </location>
</feature>
<feature type="region of interest" description="Disordered" evidence="2">
    <location>
        <begin position="3599"/>
        <end position="3631"/>
    </location>
</feature>
<feature type="compositionally biased region" description="Polar residues" evidence="2">
    <location>
        <begin position="87"/>
        <end position="107"/>
    </location>
</feature>
<proteinExistence type="predicted"/>
<keyword evidence="1" id="KW-0175">Coiled coil</keyword>
<dbReference type="PANTHER" id="PTHR23159">
    <property type="entry name" value="CENTROSOMAL PROTEIN 2"/>
    <property type="match status" value="1"/>
</dbReference>
<feature type="region of interest" description="Disordered" evidence="2">
    <location>
        <begin position="2078"/>
        <end position="2213"/>
    </location>
</feature>